<feature type="domain" description="Bromo" evidence="7">
    <location>
        <begin position="216"/>
        <end position="288"/>
    </location>
</feature>
<proteinExistence type="predicted"/>
<feature type="compositionally biased region" description="Basic residues" evidence="6">
    <location>
        <begin position="174"/>
        <end position="186"/>
    </location>
</feature>
<dbReference type="PROSITE" id="PS50014">
    <property type="entry name" value="BROMODOMAIN_2"/>
    <property type="match status" value="1"/>
</dbReference>
<dbReference type="Proteomes" id="UP000039324">
    <property type="component" value="Unassembled WGS sequence"/>
</dbReference>
<feature type="region of interest" description="Disordered" evidence="6">
    <location>
        <begin position="323"/>
        <end position="347"/>
    </location>
</feature>
<feature type="compositionally biased region" description="Basic and acidic residues" evidence="6">
    <location>
        <begin position="47"/>
        <end position="61"/>
    </location>
</feature>
<geneLocation type="mitochondrion" evidence="10"/>
<protein>
    <recommendedName>
        <fullName evidence="13">Bromo domain-containing protein</fullName>
    </recommendedName>
</protein>
<dbReference type="Pfam" id="PF00439">
    <property type="entry name" value="Bromodomain"/>
    <property type="match status" value="1"/>
</dbReference>
<dbReference type="Pfam" id="PF17035">
    <property type="entry name" value="BET"/>
    <property type="match status" value="1"/>
</dbReference>
<dbReference type="STRING" id="37360.A0A0G4IL66"/>
<feature type="compositionally biased region" description="Basic and acidic residues" evidence="6">
    <location>
        <begin position="549"/>
        <end position="571"/>
    </location>
</feature>
<dbReference type="SMART" id="SM00297">
    <property type="entry name" value="BROMO"/>
    <property type="match status" value="1"/>
</dbReference>
<reference evidence="10 12" key="2">
    <citation type="submission" date="2018-03" db="EMBL/GenBank/DDBJ databases">
        <authorList>
            <person name="Fogelqvist J."/>
        </authorList>
    </citation>
    <scope>NUCLEOTIDE SEQUENCE [LARGE SCALE GENOMIC DNA]</scope>
</reference>
<evidence type="ECO:0000259" key="7">
    <source>
        <dbReference type="PROSITE" id="PS50014"/>
    </source>
</evidence>
<dbReference type="EMBL" id="OVEO01000001">
    <property type="protein sequence ID" value="SPQ93464.1"/>
    <property type="molecule type" value="Genomic_DNA"/>
</dbReference>
<dbReference type="PANTHER" id="PTHR45926">
    <property type="entry name" value="OSJNBA0053K19.4 PROTEIN"/>
    <property type="match status" value="1"/>
</dbReference>
<dbReference type="CDD" id="cd04369">
    <property type="entry name" value="Bromodomain"/>
    <property type="match status" value="1"/>
</dbReference>
<dbReference type="PRINTS" id="PR00503">
    <property type="entry name" value="BROMODOMAIN"/>
</dbReference>
<dbReference type="SUPFAM" id="SSF47370">
    <property type="entry name" value="Bromodomain"/>
    <property type="match status" value="1"/>
</dbReference>
<keyword evidence="1" id="KW-0805">Transcription regulation</keyword>
<dbReference type="EMBL" id="CDSF01000046">
    <property type="protein sequence ID" value="CEO95991.1"/>
    <property type="molecule type" value="Genomic_DNA"/>
</dbReference>
<feature type="coiled-coil region" evidence="5">
    <location>
        <begin position="125"/>
        <end position="152"/>
    </location>
</feature>
<dbReference type="PROSITE" id="PS51525">
    <property type="entry name" value="NET"/>
    <property type="match status" value="1"/>
</dbReference>
<evidence type="ECO:0000256" key="3">
    <source>
        <dbReference type="ARBA" id="ARBA00023163"/>
    </source>
</evidence>
<keyword evidence="5" id="KW-0175">Coiled coil</keyword>
<evidence type="ECO:0000313" key="11">
    <source>
        <dbReference type="Proteomes" id="UP000039324"/>
    </source>
</evidence>
<evidence type="ECO:0000313" key="9">
    <source>
        <dbReference type="EMBL" id="CEO95991.1"/>
    </source>
</evidence>
<feature type="compositionally biased region" description="Low complexity" evidence="6">
    <location>
        <begin position="82"/>
        <end position="96"/>
    </location>
</feature>
<evidence type="ECO:0000313" key="12">
    <source>
        <dbReference type="Proteomes" id="UP000290189"/>
    </source>
</evidence>
<accession>A0A0G4IL66</accession>
<keyword evidence="3" id="KW-0804">Transcription</keyword>
<dbReference type="Gene3D" id="1.20.920.10">
    <property type="entry name" value="Bromodomain-like"/>
    <property type="match status" value="1"/>
</dbReference>
<dbReference type="AlphaFoldDB" id="A0A0G4IL66"/>
<dbReference type="Proteomes" id="UP000290189">
    <property type="component" value="Unassembled WGS sequence"/>
</dbReference>
<evidence type="ECO:0000313" key="10">
    <source>
        <dbReference type="EMBL" id="SPQ93464.1"/>
    </source>
</evidence>
<dbReference type="InterPro" id="IPR001487">
    <property type="entry name" value="Bromodomain"/>
</dbReference>
<keyword evidence="2 4" id="KW-0103">Bromodomain</keyword>
<evidence type="ECO:0000256" key="1">
    <source>
        <dbReference type="ARBA" id="ARBA00023015"/>
    </source>
</evidence>
<keyword evidence="11" id="KW-1185">Reference proteome</keyword>
<dbReference type="Gene3D" id="1.20.1270.220">
    <property type="match status" value="1"/>
</dbReference>
<reference evidence="9 11" key="1">
    <citation type="submission" date="2015-02" db="EMBL/GenBank/DDBJ databases">
        <authorList>
            <person name="Chooi Y.-H."/>
        </authorList>
    </citation>
    <scope>NUCLEOTIDE SEQUENCE [LARGE SCALE GENOMIC DNA]</scope>
    <source>
        <strain evidence="9">E3</strain>
    </source>
</reference>
<evidence type="ECO:0000259" key="8">
    <source>
        <dbReference type="PROSITE" id="PS51525"/>
    </source>
</evidence>
<evidence type="ECO:0000256" key="2">
    <source>
        <dbReference type="ARBA" id="ARBA00023117"/>
    </source>
</evidence>
<dbReference type="InterPro" id="IPR036427">
    <property type="entry name" value="Bromodomain-like_sf"/>
</dbReference>
<dbReference type="OrthoDB" id="21449at2759"/>
<feature type="compositionally biased region" description="Polar residues" evidence="6">
    <location>
        <begin position="484"/>
        <end position="507"/>
    </location>
</feature>
<sequence>MLMGVSPESSVVNEAGGVDAGPAVEPAPAHESQPSSTLIVSGKRSRRPVDKSADFLYDRSARMPRQPRHHTLSAPSEHNGGNAAAHLDPAAPLPNASTQKRRRLSLKKVPTVDPAVVAAEAADKRRLLQKRKIELEDYLKRLQSALAAERNATAALASAVDGNGECTPRASSAVRRKSSGASKKKGAVVQSAPPVADDGSMDVSKDLCIRFIDELIHNEYGYLFNAPVDWVALDIPTYPEIIKNPMDLGTIMTRLKSGHYTQLAAFLADVQLVWDNAKLFNAPKTFVHDVALRLEKIWHRKKDVLKKERKKALLHQQQQQQLAAAAREHAVDGPSAPQPKPSSGIVDKPLTFVEKSRLRADLYRVLPEHLESVIEITGTPVGDGSSVDKDLEIELDMESLSTATLRKLQQFVARVLPKAPGRVRSTSQPAVPLTSGQRRLSNSMTSVATAVTRHESDSDETSSSGLVSDSSDDEAEIPVIQPAALSSKSAPGSSTAVEQPSSSQSMQAPVVVNTEAWENLEDESAVGDGDGGEHNDPLWRDYQTMSAEARQKELQRQAEEERRRQEQECAAKELAAQAEQARRQREAEERQRKEEEAAREKERSRQLEEERAAARRELDREAESSNSDVEDQSDFLTGIFRA</sequence>
<evidence type="ECO:0000256" key="5">
    <source>
        <dbReference type="SAM" id="Coils"/>
    </source>
</evidence>
<dbReference type="OMA" id="HEDGWIF"/>
<feature type="domain" description="NET" evidence="8">
    <location>
        <begin position="340"/>
        <end position="423"/>
    </location>
</feature>
<feature type="region of interest" description="Disordered" evidence="6">
    <location>
        <begin position="421"/>
        <end position="642"/>
    </location>
</feature>
<evidence type="ECO:0000256" key="4">
    <source>
        <dbReference type="PROSITE-ProRule" id="PRU00035"/>
    </source>
</evidence>
<dbReference type="InterPro" id="IPR038336">
    <property type="entry name" value="NET_sf"/>
</dbReference>
<feature type="region of interest" description="Disordered" evidence="6">
    <location>
        <begin position="1"/>
        <end position="107"/>
    </location>
</feature>
<organism evidence="9 11">
    <name type="scientific">Plasmodiophora brassicae</name>
    <name type="common">Clubroot disease agent</name>
    <dbReference type="NCBI Taxonomy" id="37360"/>
    <lineage>
        <taxon>Eukaryota</taxon>
        <taxon>Sar</taxon>
        <taxon>Rhizaria</taxon>
        <taxon>Endomyxa</taxon>
        <taxon>Phytomyxea</taxon>
        <taxon>Plasmodiophorida</taxon>
        <taxon>Plasmodiophoridae</taxon>
        <taxon>Plasmodiophora</taxon>
    </lineage>
</organism>
<keyword evidence="10" id="KW-0496">Mitochondrion</keyword>
<name>A0A0G4IL66_PLABS</name>
<feature type="compositionally biased region" description="Polar residues" evidence="6">
    <location>
        <begin position="424"/>
        <end position="449"/>
    </location>
</feature>
<feature type="region of interest" description="Disordered" evidence="6">
    <location>
        <begin position="166"/>
        <end position="195"/>
    </location>
</feature>
<evidence type="ECO:0008006" key="13">
    <source>
        <dbReference type="Google" id="ProtNLM"/>
    </source>
</evidence>
<gene>
    <name evidence="9" type="ORF">PBRA_004681</name>
    <name evidence="10" type="ORF">PLBR_LOCUS679</name>
</gene>
<feature type="compositionally biased region" description="Basic and acidic residues" evidence="6">
    <location>
        <begin position="580"/>
        <end position="623"/>
    </location>
</feature>
<dbReference type="InterPro" id="IPR027353">
    <property type="entry name" value="NET_dom"/>
</dbReference>
<evidence type="ECO:0000256" key="6">
    <source>
        <dbReference type="SAM" id="MobiDB-lite"/>
    </source>
</evidence>